<gene>
    <name evidence="2" type="ORF">PSTG_14727</name>
</gene>
<dbReference type="STRING" id="1165861.A0A0L0UXV3"/>
<accession>A0A0L0UXV3</accession>
<feature type="compositionally biased region" description="Basic and acidic residues" evidence="1">
    <location>
        <begin position="22"/>
        <end position="31"/>
    </location>
</feature>
<protein>
    <submittedName>
        <fullName evidence="2">Uncharacterized protein</fullName>
    </submittedName>
</protein>
<dbReference type="PANTHER" id="PTHR21521:SF0">
    <property type="entry name" value="AMUN, ISOFORM A"/>
    <property type="match status" value="1"/>
</dbReference>
<organism evidence="2 3">
    <name type="scientific">Puccinia striiformis f. sp. tritici PST-78</name>
    <dbReference type="NCBI Taxonomy" id="1165861"/>
    <lineage>
        <taxon>Eukaryota</taxon>
        <taxon>Fungi</taxon>
        <taxon>Dikarya</taxon>
        <taxon>Basidiomycota</taxon>
        <taxon>Pucciniomycotina</taxon>
        <taxon>Pucciniomycetes</taxon>
        <taxon>Pucciniales</taxon>
        <taxon>Pucciniaceae</taxon>
        <taxon>Puccinia</taxon>
    </lineage>
</organism>
<comment type="caution">
    <text evidence="2">The sequence shown here is derived from an EMBL/GenBank/DDBJ whole genome shotgun (WGS) entry which is preliminary data.</text>
</comment>
<dbReference type="Proteomes" id="UP000054564">
    <property type="component" value="Unassembled WGS sequence"/>
</dbReference>
<evidence type="ECO:0000313" key="2">
    <source>
        <dbReference type="EMBL" id="KNE91873.1"/>
    </source>
</evidence>
<name>A0A0L0UXV3_9BASI</name>
<sequence>MNSRQASLRSNNRPPGSTSKRPVPDHSDLPKKSGSGKKLKTSAHVQAVHAQKTDAFPRIKLLRSVCELSSYQQALCSKNSSKAELRDLDQSLSNAPLSKSKDQQPSDLKERLLRVLRWKLLRGKYRATLPALVSQNSQEDVERVVKKALDQLGACKTVDEALQSGALATMCDLRGIGPATAAAFLSFEAPNLIPVFSDEAASFFGNSLGPIKYTLPYYKKFAECMKLKLEEFVQLDDIWDMRRLERALWTHRICQNYIDGCVSDYNELMGDSVVQPEPSTTAADVSSGESEES</sequence>
<dbReference type="AlphaFoldDB" id="A0A0L0UXV3"/>
<feature type="compositionally biased region" description="Polar residues" evidence="1">
    <location>
        <begin position="1"/>
        <end position="20"/>
    </location>
</feature>
<dbReference type="OrthoDB" id="8249012at2759"/>
<feature type="region of interest" description="Disordered" evidence="1">
    <location>
        <begin position="1"/>
        <end position="49"/>
    </location>
</feature>
<proteinExistence type="predicted"/>
<evidence type="ECO:0000313" key="3">
    <source>
        <dbReference type="Proteomes" id="UP000054564"/>
    </source>
</evidence>
<dbReference type="PANTHER" id="PTHR21521">
    <property type="entry name" value="AMUN, ISOFORM A"/>
    <property type="match status" value="1"/>
</dbReference>
<dbReference type="EMBL" id="AJIL01000185">
    <property type="protein sequence ID" value="KNE91873.1"/>
    <property type="molecule type" value="Genomic_DNA"/>
</dbReference>
<reference evidence="3" key="1">
    <citation type="submission" date="2014-03" db="EMBL/GenBank/DDBJ databases">
        <title>The Genome Sequence of Puccinia striiformis f. sp. tritici PST-78.</title>
        <authorList>
            <consortium name="The Broad Institute Genome Sequencing Platform"/>
            <person name="Cuomo C."/>
            <person name="Hulbert S."/>
            <person name="Chen X."/>
            <person name="Walker B."/>
            <person name="Young S.K."/>
            <person name="Zeng Q."/>
            <person name="Gargeya S."/>
            <person name="Fitzgerald M."/>
            <person name="Haas B."/>
            <person name="Abouelleil A."/>
            <person name="Alvarado L."/>
            <person name="Arachchi H.M."/>
            <person name="Berlin A.M."/>
            <person name="Chapman S.B."/>
            <person name="Goldberg J."/>
            <person name="Griggs A."/>
            <person name="Gujja S."/>
            <person name="Hansen M."/>
            <person name="Howarth C."/>
            <person name="Imamovic A."/>
            <person name="Larimer J."/>
            <person name="McCowan C."/>
            <person name="Montmayeur A."/>
            <person name="Murphy C."/>
            <person name="Neiman D."/>
            <person name="Pearson M."/>
            <person name="Priest M."/>
            <person name="Roberts A."/>
            <person name="Saif S."/>
            <person name="Shea T."/>
            <person name="Sisk P."/>
            <person name="Sykes S."/>
            <person name="Wortman J."/>
            <person name="Nusbaum C."/>
            <person name="Birren B."/>
        </authorList>
    </citation>
    <scope>NUCLEOTIDE SEQUENCE [LARGE SCALE GENOMIC DNA]</scope>
    <source>
        <strain evidence="3">race PST-78</strain>
    </source>
</reference>
<keyword evidence="3" id="KW-1185">Reference proteome</keyword>
<evidence type="ECO:0000256" key="1">
    <source>
        <dbReference type="SAM" id="MobiDB-lite"/>
    </source>
</evidence>